<keyword evidence="3" id="KW-1185">Reference proteome</keyword>
<protein>
    <submittedName>
        <fullName evidence="2">Uncharacterized protein</fullName>
    </submittedName>
</protein>
<reference evidence="2" key="1">
    <citation type="submission" date="2022-10" db="EMBL/GenBank/DDBJ databases">
        <title>The complete genomes of actinobacterial strains from the NBC collection.</title>
        <authorList>
            <person name="Joergensen T.S."/>
            <person name="Alvarez Arevalo M."/>
            <person name="Sterndorff E.B."/>
            <person name="Faurdal D."/>
            <person name="Vuksanovic O."/>
            <person name="Mourched A.-S."/>
            <person name="Charusanti P."/>
            <person name="Shaw S."/>
            <person name="Blin K."/>
            <person name="Weber T."/>
        </authorList>
    </citation>
    <scope>NUCLEOTIDE SEQUENCE</scope>
    <source>
        <strain evidence="2">NBC_01432</strain>
    </source>
</reference>
<feature type="region of interest" description="Disordered" evidence="1">
    <location>
        <begin position="140"/>
        <end position="191"/>
    </location>
</feature>
<dbReference type="Proteomes" id="UP001432209">
    <property type="component" value="Chromosome"/>
</dbReference>
<proteinExistence type="predicted"/>
<evidence type="ECO:0000256" key="1">
    <source>
        <dbReference type="SAM" id="MobiDB-lite"/>
    </source>
</evidence>
<dbReference type="RefSeq" id="WP_329077290.1">
    <property type="nucleotide sequence ID" value="NZ_CP109389.1"/>
</dbReference>
<name>A0ABZ2A5J6_STRNV</name>
<evidence type="ECO:0000313" key="3">
    <source>
        <dbReference type="Proteomes" id="UP001432209"/>
    </source>
</evidence>
<feature type="compositionally biased region" description="Basic and acidic residues" evidence="1">
    <location>
        <begin position="151"/>
        <end position="160"/>
    </location>
</feature>
<evidence type="ECO:0000313" key="2">
    <source>
        <dbReference type="EMBL" id="WUX53676.1"/>
    </source>
</evidence>
<gene>
    <name evidence="2" type="ORF">OG442_20115</name>
</gene>
<sequence>MDEDFDPNTYEGRRGRMEAAIDRALDRREGNALPALEYEHVLDYSRNTQLAEARASEVEDLAQYQRRVEQTDTFGNDLNLAYENGTMDPNDSAYSEGRYARHFERMEEAGYAYAGSVNLHEQRREGLIRNEQLRQADLQNQLQRQQSLGERSGHTARDLLPDVGQRRGTSHRENQQSRGTHRNKHHHGKKR</sequence>
<organism evidence="2 3">
    <name type="scientific">Streptomyces niveus</name>
    <name type="common">Streptomyces spheroides</name>
    <dbReference type="NCBI Taxonomy" id="193462"/>
    <lineage>
        <taxon>Bacteria</taxon>
        <taxon>Bacillati</taxon>
        <taxon>Actinomycetota</taxon>
        <taxon>Actinomycetes</taxon>
        <taxon>Kitasatosporales</taxon>
        <taxon>Streptomycetaceae</taxon>
        <taxon>Streptomyces</taxon>
    </lineage>
</organism>
<accession>A0ABZ2A5J6</accession>
<feature type="compositionally biased region" description="Basic residues" evidence="1">
    <location>
        <begin position="179"/>
        <end position="191"/>
    </location>
</feature>
<dbReference type="EMBL" id="CP109495">
    <property type="protein sequence ID" value="WUX53676.1"/>
    <property type="molecule type" value="Genomic_DNA"/>
</dbReference>